<keyword evidence="1" id="KW-1133">Transmembrane helix</keyword>
<feature type="transmembrane region" description="Helical" evidence="1">
    <location>
        <begin position="36"/>
        <end position="58"/>
    </location>
</feature>
<keyword evidence="1" id="KW-0812">Transmembrane</keyword>
<evidence type="ECO:0000313" key="3">
    <source>
        <dbReference type="Proteomes" id="UP000257143"/>
    </source>
</evidence>
<dbReference type="EMBL" id="PIOC01000010">
    <property type="protein sequence ID" value="RDW20208.1"/>
    <property type="molecule type" value="Genomic_DNA"/>
</dbReference>
<evidence type="ECO:0000256" key="1">
    <source>
        <dbReference type="SAM" id="Phobius"/>
    </source>
</evidence>
<dbReference type="RefSeq" id="WP_115772243.1">
    <property type="nucleotide sequence ID" value="NZ_PIOC01000010.1"/>
</dbReference>
<name>A0A3D8PY65_9BACI</name>
<comment type="caution">
    <text evidence="2">The sequence shown here is derived from an EMBL/GenBank/DDBJ whole genome shotgun (WGS) entry which is preliminary data.</text>
</comment>
<dbReference type="AlphaFoldDB" id="A0A3D8PY65"/>
<evidence type="ECO:0000313" key="2">
    <source>
        <dbReference type="EMBL" id="RDW20208.1"/>
    </source>
</evidence>
<gene>
    <name evidence="2" type="ORF">CWR48_05755</name>
</gene>
<accession>A0A3D8PY65</accession>
<keyword evidence="1" id="KW-0472">Membrane</keyword>
<proteinExistence type="predicted"/>
<dbReference type="Proteomes" id="UP000257143">
    <property type="component" value="Unassembled WGS sequence"/>
</dbReference>
<feature type="transmembrane region" description="Helical" evidence="1">
    <location>
        <begin position="65"/>
        <end position="88"/>
    </location>
</feature>
<sequence length="91" mass="10312">MKKFFAILSVICFLLTFFMLMYLSQGWEIAFVDFLFGISLFTPIFINILGVISASFCAKGTTRKVLVLINSLMLIYFGVLSFVAIFGFQEP</sequence>
<protein>
    <submittedName>
        <fullName evidence="2">Uncharacterized protein</fullName>
    </submittedName>
</protein>
<dbReference type="OrthoDB" id="2970485at2"/>
<keyword evidence="3" id="KW-1185">Reference proteome</keyword>
<reference evidence="3" key="1">
    <citation type="submission" date="2017-11" db="EMBL/GenBank/DDBJ databases">
        <authorList>
            <person name="Zhu W."/>
        </authorList>
    </citation>
    <scope>NUCLEOTIDE SEQUENCE [LARGE SCALE GENOMIC DNA]</scope>
    <source>
        <strain evidence="3">CAU 1183</strain>
    </source>
</reference>
<organism evidence="2 3">
    <name type="scientific">Oceanobacillus arenosus</name>
    <dbReference type="NCBI Taxonomy" id="1229153"/>
    <lineage>
        <taxon>Bacteria</taxon>
        <taxon>Bacillati</taxon>
        <taxon>Bacillota</taxon>
        <taxon>Bacilli</taxon>
        <taxon>Bacillales</taxon>
        <taxon>Bacillaceae</taxon>
        <taxon>Oceanobacillus</taxon>
    </lineage>
</organism>